<dbReference type="SUPFAM" id="SSF52151">
    <property type="entry name" value="FabD/lysophospholipase-like"/>
    <property type="match status" value="1"/>
</dbReference>
<dbReference type="SMART" id="SM00827">
    <property type="entry name" value="PKS_AT"/>
    <property type="match status" value="1"/>
</dbReference>
<dbReference type="Proteomes" id="UP000094444">
    <property type="component" value="Unassembled WGS sequence"/>
</dbReference>
<evidence type="ECO:0000259" key="10">
    <source>
        <dbReference type="PROSITE" id="PS52019"/>
    </source>
</evidence>
<name>A0A2P5HR94_DIAHE</name>
<dbReference type="FunFam" id="3.40.47.10:FF:000019">
    <property type="entry name" value="Polyketide synthase type I"/>
    <property type="match status" value="1"/>
</dbReference>
<evidence type="ECO:0000259" key="8">
    <source>
        <dbReference type="PROSITE" id="PS50075"/>
    </source>
</evidence>
<dbReference type="Gene3D" id="3.10.129.110">
    <property type="entry name" value="Polyketide synthase dehydratase"/>
    <property type="match status" value="1"/>
</dbReference>
<dbReference type="InterPro" id="IPR014043">
    <property type="entry name" value="Acyl_transferase_dom"/>
</dbReference>
<dbReference type="Pfam" id="PF14765">
    <property type="entry name" value="PS-DH"/>
    <property type="match status" value="1"/>
</dbReference>
<dbReference type="InterPro" id="IPR006162">
    <property type="entry name" value="Ppantetheine_attach_site"/>
</dbReference>
<dbReference type="InterPro" id="IPR020841">
    <property type="entry name" value="PKS_Beta-ketoAc_synthase_dom"/>
</dbReference>
<dbReference type="Pfam" id="PF02801">
    <property type="entry name" value="Ketoacyl-synt_C"/>
    <property type="match status" value="1"/>
</dbReference>
<evidence type="ECO:0000259" key="9">
    <source>
        <dbReference type="PROSITE" id="PS52004"/>
    </source>
</evidence>
<dbReference type="InterPro" id="IPR029063">
    <property type="entry name" value="SAM-dependent_MTases_sf"/>
</dbReference>
<dbReference type="InterPro" id="IPR049900">
    <property type="entry name" value="PKS_mFAS_DH"/>
</dbReference>
<organism evidence="11 12">
    <name type="scientific">Diaporthe helianthi</name>
    <dbReference type="NCBI Taxonomy" id="158607"/>
    <lineage>
        <taxon>Eukaryota</taxon>
        <taxon>Fungi</taxon>
        <taxon>Dikarya</taxon>
        <taxon>Ascomycota</taxon>
        <taxon>Pezizomycotina</taxon>
        <taxon>Sordariomycetes</taxon>
        <taxon>Sordariomycetidae</taxon>
        <taxon>Diaporthales</taxon>
        <taxon>Diaporthaceae</taxon>
        <taxon>Diaporthe</taxon>
    </lineage>
</organism>
<dbReference type="EMBL" id="MAVT02000927">
    <property type="protein sequence ID" value="POS72781.1"/>
    <property type="molecule type" value="Genomic_DNA"/>
</dbReference>
<dbReference type="SUPFAM" id="SSF53901">
    <property type="entry name" value="Thiolase-like"/>
    <property type="match status" value="1"/>
</dbReference>
<dbReference type="InterPro" id="IPR042104">
    <property type="entry name" value="PKS_dehydratase_sf"/>
</dbReference>
<dbReference type="GO" id="GO:0031177">
    <property type="term" value="F:phosphopantetheine binding"/>
    <property type="evidence" value="ECO:0007669"/>
    <property type="project" value="InterPro"/>
</dbReference>
<dbReference type="InterPro" id="IPR018201">
    <property type="entry name" value="Ketoacyl_synth_AS"/>
</dbReference>
<dbReference type="Pfam" id="PF08242">
    <property type="entry name" value="Methyltransf_12"/>
    <property type="match status" value="1"/>
</dbReference>
<evidence type="ECO:0000256" key="2">
    <source>
        <dbReference type="ARBA" id="ARBA00022553"/>
    </source>
</evidence>
<dbReference type="GO" id="GO:0004315">
    <property type="term" value="F:3-oxoacyl-[acyl-carrier-protein] synthase activity"/>
    <property type="evidence" value="ECO:0007669"/>
    <property type="project" value="InterPro"/>
</dbReference>
<dbReference type="SUPFAM" id="SSF51735">
    <property type="entry name" value="NAD(P)-binding Rossmann-fold domains"/>
    <property type="match status" value="1"/>
</dbReference>
<gene>
    <name evidence="11" type="ORF">DHEL01_v208824</name>
</gene>
<dbReference type="InterPro" id="IPR013968">
    <property type="entry name" value="PKS_KR"/>
</dbReference>
<feature type="region of interest" description="C-terminal hotdog fold" evidence="7">
    <location>
        <begin position="1091"/>
        <end position="1245"/>
    </location>
</feature>
<dbReference type="PROSITE" id="PS00012">
    <property type="entry name" value="PHOSPHOPANTETHEINE"/>
    <property type="match status" value="1"/>
</dbReference>
<dbReference type="CDD" id="cd02440">
    <property type="entry name" value="AdoMet_MTases"/>
    <property type="match status" value="1"/>
</dbReference>
<dbReference type="Pfam" id="PF00698">
    <property type="entry name" value="Acyl_transf_1"/>
    <property type="match status" value="1"/>
</dbReference>
<dbReference type="Pfam" id="PF00109">
    <property type="entry name" value="ketoacyl-synt"/>
    <property type="match status" value="1"/>
</dbReference>
<dbReference type="OrthoDB" id="329835at2759"/>
<comment type="caution">
    <text evidence="11">The sequence shown here is derived from an EMBL/GenBank/DDBJ whole genome shotgun (WGS) entry which is preliminary data.</text>
</comment>
<dbReference type="InParanoid" id="A0A2P5HR94"/>
<dbReference type="CDD" id="cd00833">
    <property type="entry name" value="PKS"/>
    <property type="match status" value="1"/>
</dbReference>
<dbReference type="InterPro" id="IPR036291">
    <property type="entry name" value="NAD(P)-bd_dom_sf"/>
</dbReference>
<sequence>MPNERLEPIAIVGSGCHFAGGTDSPSALWKLLLNPRDVRTTVPESRFNAEGWYHPDGSYPGRCNVKKSYLLDRDVNSFDTEFFGMTPVEAKATDPQQRLLMETVYEAIEAAGMTLEDLRGSDTGVYVGVMWCDYESNLFRDLQTVPKYSVIGTGRSSMSSRLSYFFDWHGPSVTLDTACSSSLVALHLAVQALRAGDSRMAVACGTNVIVGPENYVTMSKLQLLSPDGLSRMWDRDANGYARGDGVTAVVLKTLSNALADGDHIECVIRGTDVNHDGATPGMTMPSASAQKALIRRTYTKAGLDPLTSRDQPHYFEAHGTGTPAGDGVEAEAIYRAFSEDRTDPEPRKSPLYVGSIKTVLGHTEGSAGIAGVLKASLAVQHGYIPPNLSFNNLSHRVEPFYKGVQILKTSAAWPDSVGSQPRRASVNSFGIGGTNAHAILESYNQPLGSHSRTDSDHLFTPLVFSAGSEHSLRASLSAYDAFLTNNPSINIHDLAWTLRKRRSIFDYRTPFVATSVADLQSRIRDHLSGSSSQVFRARPTWERSTTKVLGIFNGQGAQYARMGAELIEKSSTARNIVEKLEAYLSELPEGDRPTWSLKAELQAGVSESRVQEATMAQSLCTTVQILLVDLLRAAGITFSAVVGHSSGETAAAYAAGRITAREAIYVAFYRGIHVHSARSPNGDSVKGAMLAVGLPMETAAELCDDAKFSGRINVAASNSPSSVTISGDEDAISELKQVLDNGNIFNRRLFVDRAYHSRHMLPCFDGYVSSLHGRAFKPQAPTAGSCIWVSSVYDEIVTSVNELDGKYWAENLTRPVLFSQALATALSTDEFDFAVEVGPHPALKQPVLQTMQAKLGNKFEYTGTLSRGTDAVQAMSTCLGSLWSHLGSTAVNLDSYERFMRGGKDSQGCWQVVKGLPTYQWNHSSSYRHESRISRQMRLRSQPAHPLLGDVCPDSAPHQMSWRNILSESNLDWLSGHQVQGQTVFPASGYICTALAALVSLSNGRKMRLIEMRDFVIHHAIPLDTDVEVLTSLVGITALRPDLTQAKFTYSAALGAEATELTLAVSADIDILWGEADATIMPPRAPTPPHLVNVDPDRFYGVMDNLGLKFRGRFSSLTSIQRKHAHSSCSVKISPSESPSETFIHPAELDSAFQSIFPAYGYPGNDRLSSLHLPQRCELIRVSPSLCESLKTTTSRAPVVTTITQEDSEGNGFSGDINIYPKDVPYAAIQLQRMTVTPLRPVSAADDRKIFFKTRWIKSSPDALSVTCDSIIDQHKKDILEVLVRISTFYLRKIDSAVPSDHPSRSGSQHSNYLRYARHMAQLVENGKHNWAKTSWLSDELQDIMDASKPFLDRSDVRLMHLVGQEMPRALNGECDMLEVLRGSNLLDDYYENEFGLHQLASWIGRAASSIVDRHSHMKILEIGAGTGGGTKSILRAIGQRFHSYTATDISAVFSEDIDAVSSKHGHRVAFKLLDVEKDPVQQGYTEGSCDLIIAFSVLHATANLERTLSNARRLLKPGGFLLVGEANNSIQPGSLPGIIFGTLPGWWLGQDDGRVLSPLVSTEQWDSILKSSGFSGVDLTAPDEHQNFFGATMFLSQAIDDTVNFLRAPLAAVATPSILPPTDTVAIVGGQTARSACLVNEIKTILEAFATKVHVFGTLEDFVSHGVAPTSPLISLTELDNPIFKDMTATRFTALKKTFGVARDLLWITSGRRWQEPFSNMTVGFGRTARNEMPGLRLQFLDVEDVNNLDARKVAEIFLRLRIKAEENSHIMWPLEPEMVIDSDHCELVPRLRHTSTRNDRYNSTRRVVTHEVDAKSFPITMERSQDGCIFKELRLRGTDCHEPLVEIRTTHTILSAISTPLGHKFLVLGKEPSSGSTYLALVPSPASVLRVPETAAFRCSTTHSSMELLLPLVAAHLVATAVLHPLFPGQTVVVHKATSLIAHAIAAHAQIKDVHVVVMTDNESPGNQISCVNIASHSRGGLPANAASFVGFWYRNTANSPSQTALLSSLPRNCRVESADTIYSFEGCDHFSSEPILAHLLERAADYAEMRENHDQDAVLPSAAKLEDLANGTPPSDPMTVVDWASSSLLPVRVTSLDSGPMFRSDKTYWLAGLTGALGVSLCDWMVDHGARSIVLTSRSPQVDPGWISSHERNGVTITILPCDMNNEASLGSVKQTIDETLPPIAGVMNGAAVLQDVSIANMSLDQFNDVIGPKMYGSIYLDRLFWNEPLDFFILFSSVSCLFGNPGQANYCAANAYVCSLAAQRRKRGLAATALNIGAISGVGYMEREDRKALDLTVSKMALMRLSEEDVYQLIAEAIEAGRVDSEDGPELSTGLLDVQAESPTAPVWASDPRFSDFLVDRAESDDGAKQAVSESLSDMLKACESRQDLESIVKRAFATQLRKVSLVTMPDDELMAKRSNDLGLDSLVSVGIRDWFLKNFDVSIAVLKIIGNNTMASLAEDVAGHVPAELTPRLALETKA</sequence>
<dbReference type="Gene3D" id="3.30.70.3290">
    <property type="match status" value="1"/>
</dbReference>
<dbReference type="STRING" id="158607.A0A2P5HR94"/>
<dbReference type="InterPro" id="IPR014030">
    <property type="entry name" value="Ketoacyl_synth_N"/>
</dbReference>
<protein>
    <submittedName>
        <fullName evidence="11">Beta-ketoacyl synthase domain-containing protein</fullName>
    </submittedName>
</protein>
<dbReference type="GO" id="GO:0032259">
    <property type="term" value="P:methylation"/>
    <property type="evidence" value="ECO:0007669"/>
    <property type="project" value="UniProtKB-KW"/>
</dbReference>
<dbReference type="PROSITE" id="PS52004">
    <property type="entry name" value="KS3_2"/>
    <property type="match status" value="1"/>
</dbReference>
<dbReference type="Pfam" id="PF21089">
    <property type="entry name" value="PKS_DH_N"/>
    <property type="match status" value="1"/>
</dbReference>
<dbReference type="SMART" id="SM00822">
    <property type="entry name" value="PKS_KR"/>
    <property type="match status" value="1"/>
</dbReference>
<reference evidence="11" key="1">
    <citation type="submission" date="2017-09" db="EMBL/GenBank/DDBJ databases">
        <title>Polyketide synthases of a Diaporthe helianthi virulent isolate.</title>
        <authorList>
            <person name="Baroncelli R."/>
        </authorList>
    </citation>
    <scope>NUCLEOTIDE SEQUENCE [LARGE SCALE GENOMIC DNA]</scope>
    <source>
        <strain evidence="11">7/96</strain>
    </source>
</reference>
<feature type="region of interest" description="N-terminal hotdog fold" evidence="7">
    <location>
        <begin position="945"/>
        <end position="1076"/>
    </location>
</feature>
<dbReference type="Pfam" id="PF08659">
    <property type="entry name" value="KR"/>
    <property type="match status" value="1"/>
</dbReference>
<keyword evidence="4" id="KW-0808">Transferase</keyword>
<dbReference type="SUPFAM" id="SSF53335">
    <property type="entry name" value="S-adenosyl-L-methionine-dependent methyltransferases"/>
    <property type="match status" value="1"/>
</dbReference>
<keyword evidence="6" id="KW-0511">Multifunctional enzyme</keyword>
<dbReference type="InterPro" id="IPR016035">
    <property type="entry name" value="Acyl_Trfase/lysoPLipase"/>
</dbReference>
<proteinExistence type="predicted"/>
<dbReference type="Gene3D" id="3.40.47.10">
    <property type="match status" value="1"/>
</dbReference>
<dbReference type="Gene3D" id="3.40.50.150">
    <property type="entry name" value="Vaccinia Virus protein VP39"/>
    <property type="match status" value="1"/>
</dbReference>
<feature type="domain" description="PKS/mFAS DH" evidence="10">
    <location>
        <begin position="945"/>
        <end position="1245"/>
    </location>
</feature>
<dbReference type="InterPro" id="IPR036736">
    <property type="entry name" value="ACP-like_sf"/>
</dbReference>
<dbReference type="InterPro" id="IPR013217">
    <property type="entry name" value="Methyltransf_12"/>
</dbReference>
<dbReference type="Gene3D" id="3.40.366.10">
    <property type="entry name" value="Malonyl-Coenzyme A Acyl Carrier Protein, domain 2"/>
    <property type="match status" value="1"/>
</dbReference>
<dbReference type="GO" id="GO:0016491">
    <property type="term" value="F:oxidoreductase activity"/>
    <property type="evidence" value="ECO:0007669"/>
    <property type="project" value="UniProtKB-KW"/>
</dbReference>
<dbReference type="PROSITE" id="PS50075">
    <property type="entry name" value="CARRIER"/>
    <property type="match status" value="1"/>
</dbReference>
<dbReference type="InterPro" id="IPR049552">
    <property type="entry name" value="PKS_DH_N"/>
</dbReference>
<accession>A0A2P5HR94</accession>
<dbReference type="SMART" id="SM00823">
    <property type="entry name" value="PKS_PP"/>
    <property type="match status" value="1"/>
</dbReference>
<evidence type="ECO:0000313" key="12">
    <source>
        <dbReference type="Proteomes" id="UP000094444"/>
    </source>
</evidence>
<evidence type="ECO:0000256" key="1">
    <source>
        <dbReference type="ARBA" id="ARBA00022450"/>
    </source>
</evidence>
<dbReference type="SMART" id="SM00825">
    <property type="entry name" value="PKS_KS"/>
    <property type="match status" value="1"/>
</dbReference>
<dbReference type="GO" id="GO:0044550">
    <property type="term" value="P:secondary metabolite biosynthetic process"/>
    <property type="evidence" value="ECO:0007669"/>
    <property type="project" value="TreeGrafter"/>
</dbReference>
<keyword evidence="2" id="KW-0597">Phosphoprotein</keyword>
<evidence type="ECO:0000256" key="6">
    <source>
        <dbReference type="ARBA" id="ARBA00023268"/>
    </source>
</evidence>
<keyword evidence="3" id="KW-0489">Methyltransferase</keyword>
<feature type="domain" description="Carrier" evidence="8">
    <location>
        <begin position="2391"/>
        <end position="2470"/>
    </location>
</feature>
<dbReference type="GO" id="GO:0006633">
    <property type="term" value="P:fatty acid biosynthetic process"/>
    <property type="evidence" value="ECO:0007669"/>
    <property type="project" value="InterPro"/>
</dbReference>
<dbReference type="PROSITE" id="PS52019">
    <property type="entry name" value="PKS_MFAS_DH"/>
    <property type="match status" value="1"/>
</dbReference>
<keyword evidence="5" id="KW-0560">Oxidoreductase</keyword>
<dbReference type="SUPFAM" id="SSF47336">
    <property type="entry name" value="ACP-like"/>
    <property type="match status" value="1"/>
</dbReference>
<dbReference type="InterPro" id="IPR020806">
    <property type="entry name" value="PKS_PP-bd"/>
</dbReference>
<dbReference type="Pfam" id="PF22621">
    <property type="entry name" value="CurL-like_PKS_C"/>
    <property type="match status" value="1"/>
</dbReference>
<dbReference type="PROSITE" id="PS00606">
    <property type="entry name" value="KS3_1"/>
    <property type="match status" value="1"/>
</dbReference>
<dbReference type="InterPro" id="IPR001227">
    <property type="entry name" value="Ac_transferase_dom_sf"/>
</dbReference>
<dbReference type="InterPro" id="IPR016036">
    <property type="entry name" value="Malonyl_transacylase_ACP-bd"/>
</dbReference>
<evidence type="ECO:0000256" key="7">
    <source>
        <dbReference type="PROSITE-ProRule" id="PRU01363"/>
    </source>
</evidence>
<dbReference type="SUPFAM" id="SSF55048">
    <property type="entry name" value="Probable ACP-binding domain of malonyl-CoA ACP transacylase"/>
    <property type="match status" value="1"/>
</dbReference>
<dbReference type="InterPro" id="IPR057326">
    <property type="entry name" value="KR_dom"/>
</dbReference>
<evidence type="ECO:0000256" key="3">
    <source>
        <dbReference type="ARBA" id="ARBA00022603"/>
    </source>
</evidence>
<feature type="domain" description="Ketosynthase family 3 (KS3)" evidence="9">
    <location>
        <begin position="6"/>
        <end position="442"/>
    </location>
</feature>
<dbReference type="InterPro" id="IPR009081">
    <property type="entry name" value="PP-bd_ACP"/>
</dbReference>
<evidence type="ECO:0000313" key="11">
    <source>
        <dbReference type="EMBL" id="POS72781.1"/>
    </source>
</evidence>
<dbReference type="PANTHER" id="PTHR43775">
    <property type="entry name" value="FATTY ACID SYNTHASE"/>
    <property type="match status" value="1"/>
</dbReference>
<dbReference type="InterPro" id="IPR050091">
    <property type="entry name" value="PKS_NRPS_Biosynth_Enz"/>
</dbReference>
<keyword evidence="1" id="KW-0596">Phosphopantetheine</keyword>
<dbReference type="GO" id="GO:0008168">
    <property type="term" value="F:methyltransferase activity"/>
    <property type="evidence" value="ECO:0007669"/>
    <property type="project" value="UniProtKB-KW"/>
</dbReference>
<evidence type="ECO:0000256" key="5">
    <source>
        <dbReference type="ARBA" id="ARBA00023002"/>
    </source>
</evidence>
<dbReference type="PANTHER" id="PTHR43775:SF20">
    <property type="entry name" value="HYBRID PKS-NRPS SYNTHETASE APDA"/>
    <property type="match status" value="1"/>
</dbReference>
<dbReference type="InterPro" id="IPR014031">
    <property type="entry name" value="Ketoacyl_synth_C"/>
</dbReference>
<dbReference type="InterPro" id="IPR020807">
    <property type="entry name" value="PKS_DH"/>
</dbReference>
<evidence type="ECO:0000256" key="4">
    <source>
        <dbReference type="ARBA" id="ARBA00022679"/>
    </source>
</evidence>
<feature type="active site" description="Proton acceptor; for dehydratase activity" evidence="7">
    <location>
        <position position="977"/>
    </location>
</feature>
<dbReference type="InterPro" id="IPR049551">
    <property type="entry name" value="PKS_DH_C"/>
</dbReference>
<dbReference type="SMART" id="SM00826">
    <property type="entry name" value="PKS_DH"/>
    <property type="match status" value="1"/>
</dbReference>
<feature type="active site" description="Proton donor; for dehydratase activity" evidence="7">
    <location>
        <position position="1150"/>
    </location>
</feature>
<dbReference type="Gene3D" id="3.40.50.720">
    <property type="entry name" value="NAD(P)-binding Rossmann-like Domain"/>
    <property type="match status" value="1"/>
</dbReference>
<dbReference type="InterPro" id="IPR016039">
    <property type="entry name" value="Thiolase-like"/>
</dbReference>
<dbReference type="GO" id="GO:0004312">
    <property type="term" value="F:fatty acid synthase activity"/>
    <property type="evidence" value="ECO:0007669"/>
    <property type="project" value="TreeGrafter"/>
</dbReference>
<keyword evidence="12" id="KW-1185">Reference proteome</keyword>